<dbReference type="EMBL" id="ML211106">
    <property type="protein sequence ID" value="TFK88592.1"/>
    <property type="molecule type" value="Genomic_DNA"/>
</dbReference>
<proteinExistence type="predicted"/>
<reference evidence="2 3" key="1">
    <citation type="journal article" date="2019" name="Nat. Ecol. Evol.">
        <title>Megaphylogeny resolves global patterns of mushroom evolution.</title>
        <authorList>
            <person name="Varga T."/>
            <person name="Krizsan K."/>
            <person name="Foldi C."/>
            <person name="Dima B."/>
            <person name="Sanchez-Garcia M."/>
            <person name="Sanchez-Ramirez S."/>
            <person name="Szollosi G.J."/>
            <person name="Szarkandi J.G."/>
            <person name="Papp V."/>
            <person name="Albert L."/>
            <person name="Andreopoulos W."/>
            <person name="Angelini C."/>
            <person name="Antonin V."/>
            <person name="Barry K.W."/>
            <person name="Bougher N.L."/>
            <person name="Buchanan P."/>
            <person name="Buyck B."/>
            <person name="Bense V."/>
            <person name="Catcheside P."/>
            <person name="Chovatia M."/>
            <person name="Cooper J."/>
            <person name="Damon W."/>
            <person name="Desjardin D."/>
            <person name="Finy P."/>
            <person name="Geml J."/>
            <person name="Haridas S."/>
            <person name="Hughes K."/>
            <person name="Justo A."/>
            <person name="Karasinski D."/>
            <person name="Kautmanova I."/>
            <person name="Kiss B."/>
            <person name="Kocsube S."/>
            <person name="Kotiranta H."/>
            <person name="LaButti K.M."/>
            <person name="Lechner B.E."/>
            <person name="Liimatainen K."/>
            <person name="Lipzen A."/>
            <person name="Lukacs Z."/>
            <person name="Mihaltcheva S."/>
            <person name="Morgado L.N."/>
            <person name="Niskanen T."/>
            <person name="Noordeloos M.E."/>
            <person name="Ohm R.A."/>
            <person name="Ortiz-Santana B."/>
            <person name="Ovrebo C."/>
            <person name="Racz N."/>
            <person name="Riley R."/>
            <person name="Savchenko A."/>
            <person name="Shiryaev A."/>
            <person name="Soop K."/>
            <person name="Spirin V."/>
            <person name="Szebenyi C."/>
            <person name="Tomsovsky M."/>
            <person name="Tulloss R.E."/>
            <person name="Uehling J."/>
            <person name="Grigoriev I.V."/>
            <person name="Vagvolgyi C."/>
            <person name="Papp T."/>
            <person name="Martin F.M."/>
            <person name="Miettinen O."/>
            <person name="Hibbett D.S."/>
            <person name="Nagy L.G."/>
        </authorList>
    </citation>
    <scope>NUCLEOTIDE SEQUENCE [LARGE SCALE GENOMIC DNA]</scope>
    <source>
        <strain evidence="2 3">HHB13444</strain>
    </source>
</reference>
<gene>
    <name evidence="2" type="ORF">K466DRAFT_585395</name>
</gene>
<evidence type="ECO:0000256" key="1">
    <source>
        <dbReference type="SAM" id="MobiDB-lite"/>
    </source>
</evidence>
<dbReference type="Proteomes" id="UP000308197">
    <property type="component" value="Unassembled WGS sequence"/>
</dbReference>
<evidence type="ECO:0000313" key="3">
    <source>
        <dbReference type="Proteomes" id="UP000308197"/>
    </source>
</evidence>
<organism evidence="2 3">
    <name type="scientific">Polyporus arcularius HHB13444</name>
    <dbReference type="NCBI Taxonomy" id="1314778"/>
    <lineage>
        <taxon>Eukaryota</taxon>
        <taxon>Fungi</taxon>
        <taxon>Dikarya</taxon>
        <taxon>Basidiomycota</taxon>
        <taxon>Agaricomycotina</taxon>
        <taxon>Agaricomycetes</taxon>
        <taxon>Polyporales</taxon>
        <taxon>Polyporaceae</taxon>
        <taxon>Polyporus</taxon>
    </lineage>
</organism>
<dbReference type="AlphaFoldDB" id="A0A5C3PH56"/>
<keyword evidence="3" id="KW-1185">Reference proteome</keyword>
<accession>A0A5C3PH56</accession>
<protein>
    <submittedName>
        <fullName evidence="2">Uncharacterized protein</fullName>
    </submittedName>
</protein>
<feature type="non-terminal residue" evidence="2">
    <location>
        <position position="64"/>
    </location>
</feature>
<feature type="non-terminal residue" evidence="2">
    <location>
        <position position="1"/>
    </location>
</feature>
<sequence>TRQWLRSYAGASTCAEDRLVPSASLSASVAFLQSACHHPRLRRSASSSQTPRASGRPSTDAGWM</sequence>
<feature type="region of interest" description="Disordered" evidence="1">
    <location>
        <begin position="40"/>
        <end position="64"/>
    </location>
</feature>
<dbReference type="InParanoid" id="A0A5C3PH56"/>
<evidence type="ECO:0000313" key="2">
    <source>
        <dbReference type="EMBL" id="TFK88592.1"/>
    </source>
</evidence>
<name>A0A5C3PH56_9APHY</name>